<dbReference type="EMBL" id="JACJTE010000046">
    <property type="protein sequence ID" value="MBD2564268.1"/>
    <property type="molecule type" value="Genomic_DNA"/>
</dbReference>
<keyword evidence="1" id="KW-1133">Transmembrane helix</keyword>
<dbReference type="Proteomes" id="UP000604661">
    <property type="component" value="Unassembled WGS sequence"/>
</dbReference>
<reference evidence="2 3" key="1">
    <citation type="journal article" date="2020" name="ISME J.">
        <title>Comparative genomics reveals insights into cyanobacterial evolution and habitat adaptation.</title>
        <authorList>
            <person name="Chen M.Y."/>
            <person name="Teng W.K."/>
            <person name="Zhao L."/>
            <person name="Hu C.X."/>
            <person name="Zhou Y.K."/>
            <person name="Han B.P."/>
            <person name="Song L.R."/>
            <person name="Shu W.S."/>
        </authorList>
    </citation>
    <scope>NUCLEOTIDE SEQUENCE [LARGE SCALE GENOMIC DNA]</scope>
    <source>
        <strain evidence="2 3">FACHB-391</strain>
    </source>
</reference>
<gene>
    <name evidence="2" type="ORF">H6G95_27420</name>
</gene>
<evidence type="ECO:0000256" key="1">
    <source>
        <dbReference type="SAM" id="Phobius"/>
    </source>
</evidence>
<name>A0ABR8F265_NOSLI</name>
<evidence type="ECO:0000313" key="3">
    <source>
        <dbReference type="Proteomes" id="UP000604661"/>
    </source>
</evidence>
<protein>
    <submittedName>
        <fullName evidence="2">Uncharacterized protein</fullName>
    </submittedName>
</protein>
<accession>A0ABR8F265</accession>
<feature type="transmembrane region" description="Helical" evidence="1">
    <location>
        <begin position="27"/>
        <end position="45"/>
    </location>
</feature>
<sequence length="334" mass="39102">MALGDTYPNTSPKTMIFVKRKQEPSPIIYFILIISLILGISFDIWSQNYNLVSKEISIIESGNLVKKNILSNHPVGRIAEVLSNFFYGLSASIFILVFIQNRIDAKEQEQRENNLNQINQAININVFDSLFKTLIPIEIYEILKKDTINNKILRKNAIWIYDFKEFQGKIELIQTMKYQLHNTSIEEVLNPFIITFKKTPTAINSSLEIARCQLEGQLLFEWDTKDKTQTKGVKKETHEEIIFELKIPAKKYVDAYFIFKTIYEESVTDFYSTRYPIINADLTVTFPEEYEFEILELMSTDLKCTLCEKNRHFYEIRGGILPYQSFICFLKKKI</sequence>
<keyword evidence="1" id="KW-0472">Membrane</keyword>
<keyword evidence="1" id="KW-0812">Transmembrane</keyword>
<feature type="transmembrane region" description="Helical" evidence="1">
    <location>
        <begin position="81"/>
        <end position="99"/>
    </location>
</feature>
<organism evidence="2 3">
    <name type="scientific">Nostoc linckia FACHB-391</name>
    <dbReference type="NCBI Taxonomy" id="2692906"/>
    <lineage>
        <taxon>Bacteria</taxon>
        <taxon>Bacillati</taxon>
        <taxon>Cyanobacteriota</taxon>
        <taxon>Cyanophyceae</taxon>
        <taxon>Nostocales</taxon>
        <taxon>Nostocaceae</taxon>
        <taxon>Nostoc</taxon>
    </lineage>
</organism>
<dbReference type="RefSeq" id="WP_190899749.1">
    <property type="nucleotide sequence ID" value="NZ_JACJTE010000046.1"/>
</dbReference>
<proteinExistence type="predicted"/>
<evidence type="ECO:0000313" key="2">
    <source>
        <dbReference type="EMBL" id="MBD2564268.1"/>
    </source>
</evidence>
<keyword evidence="3" id="KW-1185">Reference proteome</keyword>
<comment type="caution">
    <text evidence="2">The sequence shown here is derived from an EMBL/GenBank/DDBJ whole genome shotgun (WGS) entry which is preliminary data.</text>
</comment>